<evidence type="ECO:0000259" key="2">
    <source>
        <dbReference type="Pfam" id="PF07885"/>
    </source>
</evidence>
<feature type="transmembrane region" description="Helical" evidence="1">
    <location>
        <begin position="41"/>
        <end position="61"/>
    </location>
</feature>
<protein>
    <submittedName>
        <fullName evidence="3">Ion channel</fullName>
    </submittedName>
</protein>
<evidence type="ECO:0000313" key="4">
    <source>
        <dbReference type="Proteomes" id="UP001139971"/>
    </source>
</evidence>
<feature type="transmembrane region" description="Helical" evidence="1">
    <location>
        <begin position="195"/>
        <end position="216"/>
    </location>
</feature>
<feature type="domain" description="Potassium channel" evidence="2">
    <location>
        <begin position="138"/>
        <end position="216"/>
    </location>
</feature>
<dbReference type="AlphaFoldDB" id="A0A9X3YKZ2"/>
<dbReference type="EMBL" id="JAOVZO020000014">
    <property type="protein sequence ID" value="MDC8012638.1"/>
    <property type="molecule type" value="Genomic_DNA"/>
</dbReference>
<comment type="caution">
    <text evidence="3">The sequence shown here is derived from an EMBL/GenBank/DDBJ whole genome shotgun (WGS) entry which is preliminary data.</text>
</comment>
<gene>
    <name evidence="3" type="ORF">OD750_008765</name>
</gene>
<name>A0A9X3YKZ2_9GAMM</name>
<sequence length="233" mass="25044">MTNRLPLKMLAGLRRNPSASLLAVQLAGVALYPFMENTDAGRALFGVFGIAVLALALRVVNRSPALNWIAWTLALPAVVLLLVAGLTPYGGAMPYAQLFEGALYLYTAAGLIAYMLRDHRVSLDEIYAAGATFTLLAWAFAFAYSACQHWYPGSFTAAVNAEAPRTWLELLYLSFSVLSGVGLSDVMPIRPQARALVMLEQFAGVMYIALVVSRLIGLATSRAIAGAREIGEV</sequence>
<dbReference type="InterPro" id="IPR013099">
    <property type="entry name" value="K_chnl_dom"/>
</dbReference>
<keyword evidence="1" id="KW-1133">Transmembrane helix</keyword>
<evidence type="ECO:0000256" key="1">
    <source>
        <dbReference type="SAM" id="Phobius"/>
    </source>
</evidence>
<organism evidence="3 4">
    <name type="scientific">Tahibacter soli</name>
    <dbReference type="NCBI Taxonomy" id="2983605"/>
    <lineage>
        <taxon>Bacteria</taxon>
        <taxon>Pseudomonadati</taxon>
        <taxon>Pseudomonadota</taxon>
        <taxon>Gammaproteobacteria</taxon>
        <taxon>Lysobacterales</taxon>
        <taxon>Rhodanobacteraceae</taxon>
        <taxon>Tahibacter</taxon>
    </lineage>
</organism>
<proteinExistence type="predicted"/>
<keyword evidence="1" id="KW-0472">Membrane</keyword>
<evidence type="ECO:0000313" key="3">
    <source>
        <dbReference type="EMBL" id="MDC8012638.1"/>
    </source>
</evidence>
<reference evidence="3" key="1">
    <citation type="submission" date="2023-02" db="EMBL/GenBank/DDBJ databases">
        <title>Tahibacter soli sp. nov. isolated from soil.</title>
        <authorList>
            <person name="Baek J.H."/>
            <person name="Lee J.K."/>
            <person name="Choi D.G."/>
            <person name="Jeon C.O."/>
        </authorList>
    </citation>
    <scope>NUCLEOTIDE SEQUENCE</scope>
    <source>
        <strain evidence="3">BL</strain>
    </source>
</reference>
<feature type="transmembrane region" description="Helical" evidence="1">
    <location>
        <begin position="95"/>
        <end position="114"/>
    </location>
</feature>
<feature type="transmembrane region" description="Helical" evidence="1">
    <location>
        <begin position="68"/>
        <end position="89"/>
    </location>
</feature>
<dbReference type="Pfam" id="PF07885">
    <property type="entry name" value="Ion_trans_2"/>
    <property type="match status" value="1"/>
</dbReference>
<accession>A0A9X3YKZ2</accession>
<feature type="transmembrane region" description="Helical" evidence="1">
    <location>
        <begin position="18"/>
        <end position="35"/>
    </location>
</feature>
<dbReference type="Gene3D" id="1.10.287.70">
    <property type="match status" value="1"/>
</dbReference>
<keyword evidence="4" id="KW-1185">Reference proteome</keyword>
<keyword evidence="1" id="KW-0812">Transmembrane</keyword>
<dbReference type="Proteomes" id="UP001139971">
    <property type="component" value="Unassembled WGS sequence"/>
</dbReference>
<dbReference type="SUPFAM" id="SSF81324">
    <property type="entry name" value="Voltage-gated potassium channels"/>
    <property type="match status" value="1"/>
</dbReference>
<dbReference type="RefSeq" id="WP_263545028.1">
    <property type="nucleotide sequence ID" value="NZ_JAOVZO020000014.1"/>
</dbReference>
<feature type="transmembrane region" description="Helical" evidence="1">
    <location>
        <begin position="126"/>
        <end position="146"/>
    </location>
</feature>